<gene>
    <name evidence="6" type="ORF">ABL78_3619</name>
</gene>
<evidence type="ECO:0000256" key="4">
    <source>
        <dbReference type="SAM" id="MobiDB-lite"/>
    </source>
</evidence>
<dbReference type="GO" id="GO:0004181">
    <property type="term" value="F:metallocarboxypeptidase activity"/>
    <property type="evidence" value="ECO:0007669"/>
    <property type="project" value="InterPro"/>
</dbReference>
<organism evidence="6 7">
    <name type="scientific">Leptomonas seymouri</name>
    <dbReference type="NCBI Taxonomy" id="5684"/>
    <lineage>
        <taxon>Eukaryota</taxon>
        <taxon>Discoba</taxon>
        <taxon>Euglenozoa</taxon>
        <taxon>Kinetoplastea</taxon>
        <taxon>Metakinetoplastina</taxon>
        <taxon>Trypanosomatida</taxon>
        <taxon>Trypanosomatidae</taxon>
        <taxon>Leishmaniinae</taxon>
        <taxon>Leptomonas</taxon>
    </lineage>
</organism>
<feature type="region of interest" description="Disordered" evidence="4">
    <location>
        <begin position="1130"/>
        <end position="1156"/>
    </location>
</feature>
<evidence type="ECO:0000256" key="2">
    <source>
        <dbReference type="ARBA" id="ARBA00005988"/>
    </source>
</evidence>
<comment type="cofactor">
    <cofactor evidence="1">
        <name>Zn(2+)</name>
        <dbReference type="ChEBI" id="CHEBI:29105"/>
    </cofactor>
</comment>
<dbReference type="OrthoDB" id="10253041at2759"/>
<dbReference type="PANTHER" id="PTHR12756">
    <property type="entry name" value="CYTOSOLIC CARBOXYPEPTIDASE"/>
    <property type="match status" value="1"/>
</dbReference>
<sequence>MRQSQHKQRRTASTSSSLPASSVSTSAAPSTVVESTKPIVGRDGNLTPRQKQRAALRVATQQQAKEPYDGSSIKMGSHTIPSNGATAASGISNGAASPQKANRREVVGSHAAVAQAAISSGVARQYTSGTVARTPNSTARIIGTSPDHTQANASSGAPAQLTASVKIPAKPVHNNTASHVALRRHPSRNGVLSPRHMKRGAALVTPPPAESISVASNTAPSPRGVGAADGWAPRGSSSAVAQVIRQNPSPGILPTLAAPPLPQFSARRRESGFSNSLSSAPSQITQASVQQDVPCSIKPAPRPRPDPASLLAQQLLDEGYYLVSDGSANSSFSDTPRSARPASLVSTPPQRTAMKKQDLSARSRGVETAAGAALLSSCGFVTPRRVARREGCSAGGRARSSSSSEGRSGNSNSGDIDPNEEDDGSVHYDEEDEEQAVLTYMDSGAEASYNRKRSGSSHLTSPPPPQRSKVGLADAVNGGSGTLENGNEPGLSADSGPPSRQPVCAPSVMYRRRTSSLLNNSVACEPRSPVPTQAKPAASGGISALPHASPAPSARPASQSQLPAALSRQHSAAAAQSSLRRSPHNRPDDQSPVQPSPLNPFSLSPRGASASADEEARERQCKHLSLHEAFFFNQSRSFWLVDDHVLAKVLEYVRLMGYEHPALKRDRGKGQASLWSSSSAISSPIAPGKLKKKSVAACNSPPPANALKELNGKVIPNPLTSPSAAAAAAADAVAQSTPTAASTIDAGAKEANSNNPYAFLGKQYHLKSGKPKCAGQYANTTSTSVTHLFLTFNEALRWILEQEYVIGTVLMCCARFVGDAEADGASIIGDGTAEGGAWHPRRAMLQRGKPCIPVRLHPVHFVASLVLTHYPQWGGMTAFMRTWETQIRLVLGSAAPLHQRAFKSPDDGLILSSDQDAGNLHRVERATEPYFFLIWLEPDKGSDKRIWFRFSVTGAKEGRTLRFRLMNAAPHAKLYRQNGMMPVWRDGLSQVNWVPVDSCSFRTTNHDLDGELCFSIQARNSTETIQIAFCPPYSYADLLCHVCHWHALVKSSRCNIRFEERVLCHSPEGRKLHLLIVTSRTGGPLKSSREGGKKGEGGSSAAANATLQGGNGVGGTVSAGNATGGGGGSGTNGAASLNMTSPTSPSAASKAKSGTTEAIHGPYSNFSSGKKVVLVSGRVHPGEVTASHGVHGLISFLLSSEPRAIQLREHFIFFIVPMLNPDGVSRGHSRLDQYGNNLNRCYNDPDPETQPTVLALRCVFEHLQRTYRERFIMYLDFHSHASQSSGFMFGNSLPVRVHHWNLFFPRLVELHARHVFSFGLCRFGRVHMTSKDGASRVLFGSSLIHSYTVELTHFTDRRLYADDFTAMNNGSGVLFEVTWPPPHTPPGQATGNGEDESESCKGGLRNFNSAPSPPQASPSCIGGRCGKRTNSFAAGSGKSQPQGTPGTRQRAASVLAGAKHSTAAMGADGKGEAAAARKRGTSAVAGGHGARSRNRASSFASPPRLTDSGPSLQSVSSPSVLCQSAEVGKACLLALLDYCSIGRPSDELNVFGGMNRVLRDVKCQMKVIPPSSSQKPKKFPATATCAGMQPIYKQY</sequence>
<dbReference type="GO" id="GO:0006508">
    <property type="term" value="P:proteolysis"/>
    <property type="evidence" value="ECO:0007669"/>
    <property type="project" value="InterPro"/>
</dbReference>
<feature type="compositionally biased region" description="Low complexity" evidence="4">
    <location>
        <begin position="543"/>
        <end position="580"/>
    </location>
</feature>
<feature type="active site" description="Proton donor/acceptor" evidence="3">
    <location>
        <position position="1350"/>
    </location>
</feature>
<evidence type="ECO:0000313" key="6">
    <source>
        <dbReference type="EMBL" id="KPI87282.1"/>
    </source>
</evidence>
<feature type="compositionally biased region" description="Low complexity" evidence="4">
    <location>
        <begin position="1132"/>
        <end position="1153"/>
    </location>
</feature>
<feature type="compositionally biased region" description="Basic residues" evidence="4">
    <location>
        <begin position="1"/>
        <end position="10"/>
    </location>
</feature>
<keyword evidence="6" id="KW-0121">Carboxypeptidase</keyword>
<feature type="region of interest" description="Disordered" evidence="4">
    <location>
        <begin position="1081"/>
        <end position="1110"/>
    </location>
</feature>
<protein>
    <submittedName>
        <fullName evidence="6">Zinc carboxypeptidase putative metallo-peptidase Clan MC Family M14</fullName>
    </submittedName>
</protein>
<dbReference type="InterPro" id="IPR050821">
    <property type="entry name" value="Cytosolic_carboxypeptidase"/>
</dbReference>
<feature type="compositionally biased region" description="Polar residues" evidence="4">
    <location>
        <begin position="1428"/>
        <end position="1447"/>
    </location>
</feature>
<keyword evidence="6" id="KW-0645">Protease</keyword>
<feature type="compositionally biased region" description="Low complexity" evidence="4">
    <location>
        <begin position="1495"/>
        <end position="1513"/>
    </location>
</feature>
<feature type="compositionally biased region" description="Basic and acidic residues" evidence="4">
    <location>
        <begin position="1087"/>
        <end position="1096"/>
    </location>
</feature>
<dbReference type="Gene3D" id="3.40.630.10">
    <property type="entry name" value="Zn peptidases"/>
    <property type="match status" value="1"/>
</dbReference>
<feature type="region of interest" description="Disordered" evidence="4">
    <location>
        <begin position="1379"/>
        <end position="1513"/>
    </location>
</feature>
<proteinExistence type="inferred from homology"/>
<dbReference type="InterPro" id="IPR000834">
    <property type="entry name" value="Peptidase_M14"/>
</dbReference>
<comment type="similarity">
    <text evidence="2 3">Belongs to the peptidase M14 family.</text>
</comment>
<feature type="region of interest" description="Disordered" evidence="4">
    <location>
        <begin position="268"/>
        <end position="308"/>
    </location>
</feature>
<dbReference type="Proteomes" id="UP000038009">
    <property type="component" value="Unassembled WGS sequence"/>
</dbReference>
<feature type="compositionally biased region" description="Polar residues" evidence="4">
    <location>
        <begin position="79"/>
        <end position="100"/>
    </location>
</feature>
<dbReference type="EMBL" id="LJSK01000094">
    <property type="protein sequence ID" value="KPI87282.1"/>
    <property type="molecule type" value="Genomic_DNA"/>
</dbReference>
<feature type="compositionally biased region" description="Polar residues" evidence="4">
    <location>
        <begin position="272"/>
        <end position="293"/>
    </location>
</feature>
<keyword evidence="7" id="KW-1185">Reference proteome</keyword>
<feature type="domain" description="Peptidase M14" evidence="5">
    <location>
        <begin position="1031"/>
        <end position="1374"/>
    </location>
</feature>
<feature type="region of interest" description="Disordered" evidence="4">
    <location>
        <begin position="137"/>
        <end position="159"/>
    </location>
</feature>
<reference evidence="6 7" key="1">
    <citation type="journal article" date="2015" name="PLoS Pathog.">
        <title>Leptomonas seymouri: Adaptations to the Dixenous Life Cycle Analyzed by Genome Sequencing, Transcriptome Profiling and Co-infection with Leishmania donovani.</title>
        <authorList>
            <person name="Kraeva N."/>
            <person name="Butenko A."/>
            <person name="Hlavacova J."/>
            <person name="Kostygov A."/>
            <person name="Myskova J."/>
            <person name="Grybchuk D."/>
            <person name="Lestinova T."/>
            <person name="Votypka J."/>
            <person name="Volf P."/>
            <person name="Opperdoes F."/>
            <person name="Flegontov P."/>
            <person name="Lukes J."/>
            <person name="Yurchenko V."/>
        </authorList>
    </citation>
    <scope>NUCLEOTIDE SEQUENCE [LARGE SCALE GENOMIC DNA]</scope>
    <source>
        <strain evidence="6 7">ATCC 30220</strain>
    </source>
</reference>
<evidence type="ECO:0000256" key="1">
    <source>
        <dbReference type="ARBA" id="ARBA00001947"/>
    </source>
</evidence>
<feature type="region of interest" description="Disordered" evidence="4">
    <location>
        <begin position="206"/>
        <end position="234"/>
    </location>
</feature>
<dbReference type="PROSITE" id="PS52035">
    <property type="entry name" value="PEPTIDASE_M14"/>
    <property type="match status" value="1"/>
</dbReference>
<feature type="region of interest" description="Disordered" evidence="4">
    <location>
        <begin position="1"/>
        <end position="110"/>
    </location>
</feature>
<accession>A0A0N1IKV9</accession>
<dbReference type="VEuPathDB" id="TriTrypDB:Lsey_0094_0070"/>
<comment type="caution">
    <text evidence="6">The sequence shown here is derived from an EMBL/GenBank/DDBJ whole genome shotgun (WGS) entry which is preliminary data.</text>
</comment>
<dbReference type="OMA" id="RFRLMNA"/>
<feature type="region of interest" description="Disordered" evidence="4">
    <location>
        <begin position="520"/>
        <end position="616"/>
    </location>
</feature>
<dbReference type="Gene3D" id="2.60.40.3120">
    <property type="match status" value="1"/>
</dbReference>
<dbReference type="InterPro" id="IPR040626">
    <property type="entry name" value="Pepdidase_M14_N"/>
</dbReference>
<feature type="compositionally biased region" description="Low complexity" evidence="4">
    <location>
        <begin position="395"/>
        <end position="414"/>
    </location>
</feature>
<dbReference type="PANTHER" id="PTHR12756:SF12">
    <property type="entry name" value="CYTOSOLIC CARBOXYPEPTIDASE-LIKE PROTEIN 5"/>
    <property type="match status" value="1"/>
</dbReference>
<dbReference type="Pfam" id="PF18027">
    <property type="entry name" value="Pepdidase_M14_N"/>
    <property type="match status" value="1"/>
</dbReference>
<feature type="region of interest" description="Disordered" evidence="4">
    <location>
        <begin position="328"/>
        <end position="364"/>
    </location>
</feature>
<evidence type="ECO:0000313" key="7">
    <source>
        <dbReference type="Proteomes" id="UP000038009"/>
    </source>
</evidence>
<name>A0A0N1IKV9_LEPSE</name>
<feature type="region of interest" description="Disordered" evidence="4">
    <location>
        <begin position="390"/>
        <end position="508"/>
    </location>
</feature>
<dbReference type="SUPFAM" id="SSF53187">
    <property type="entry name" value="Zn-dependent exopeptidases"/>
    <property type="match status" value="1"/>
</dbReference>
<evidence type="ECO:0000259" key="5">
    <source>
        <dbReference type="PROSITE" id="PS52035"/>
    </source>
</evidence>
<feature type="compositionally biased region" description="Acidic residues" evidence="4">
    <location>
        <begin position="417"/>
        <end position="435"/>
    </location>
</feature>
<dbReference type="GO" id="GO:0008270">
    <property type="term" value="F:zinc ion binding"/>
    <property type="evidence" value="ECO:0007669"/>
    <property type="project" value="InterPro"/>
</dbReference>
<feature type="compositionally biased region" description="Low complexity" evidence="4">
    <location>
        <begin position="11"/>
        <end position="36"/>
    </location>
</feature>
<feature type="compositionally biased region" description="Basic and acidic residues" evidence="4">
    <location>
        <begin position="355"/>
        <end position="364"/>
    </location>
</feature>
<keyword evidence="6" id="KW-0378">Hydrolase</keyword>
<feature type="compositionally biased region" description="Polar residues" evidence="4">
    <location>
        <begin position="146"/>
        <end position="159"/>
    </location>
</feature>
<dbReference type="Pfam" id="PF00246">
    <property type="entry name" value="Peptidase_M14"/>
    <property type="match status" value="1"/>
</dbReference>
<evidence type="ECO:0000256" key="3">
    <source>
        <dbReference type="PROSITE-ProRule" id="PRU01379"/>
    </source>
</evidence>